<dbReference type="InterPro" id="IPR007349">
    <property type="entry name" value="DUF418"/>
</dbReference>
<feature type="transmembrane region" description="Helical" evidence="1">
    <location>
        <begin position="186"/>
        <end position="204"/>
    </location>
</feature>
<feature type="domain" description="DUF418" evidence="2">
    <location>
        <begin position="228"/>
        <end position="354"/>
    </location>
</feature>
<evidence type="ECO:0000256" key="1">
    <source>
        <dbReference type="SAM" id="Phobius"/>
    </source>
</evidence>
<keyword evidence="1" id="KW-0812">Transmembrane</keyword>
<feature type="transmembrane region" description="Helical" evidence="1">
    <location>
        <begin position="120"/>
        <end position="138"/>
    </location>
</feature>
<feature type="transmembrane region" description="Helical" evidence="1">
    <location>
        <begin position="327"/>
        <end position="346"/>
    </location>
</feature>
<accession>A0A939TQR5</accession>
<feature type="transmembrane region" description="Helical" evidence="1">
    <location>
        <begin position="211"/>
        <end position="237"/>
    </location>
</feature>
<dbReference type="RefSeq" id="WP_208502313.1">
    <property type="nucleotide sequence ID" value="NZ_JAGFOA010000002.1"/>
</dbReference>
<protein>
    <submittedName>
        <fullName evidence="4">DUF1624 domain-containing protein</fullName>
    </submittedName>
</protein>
<dbReference type="AlphaFoldDB" id="A0A939TQR5"/>
<dbReference type="EMBL" id="JAGFOA010000002">
    <property type="protein sequence ID" value="MBO3663391.1"/>
    <property type="molecule type" value="Genomic_DNA"/>
</dbReference>
<comment type="caution">
    <text evidence="4">The sequence shown here is derived from an EMBL/GenBank/DDBJ whole genome shotgun (WGS) entry which is preliminary data.</text>
</comment>
<name>A0A939TQR5_9MICO</name>
<evidence type="ECO:0000313" key="5">
    <source>
        <dbReference type="Proteomes" id="UP000680132"/>
    </source>
</evidence>
<feature type="transmembrane region" description="Helical" evidence="1">
    <location>
        <begin position="145"/>
        <end position="166"/>
    </location>
</feature>
<keyword evidence="5" id="KW-1185">Reference proteome</keyword>
<dbReference type="Pfam" id="PF04235">
    <property type="entry name" value="DUF418"/>
    <property type="match status" value="1"/>
</dbReference>
<keyword evidence="1" id="KW-1133">Transmembrane helix</keyword>
<feature type="transmembrane region" description="Helical" evidence="1">
    <location>
        <begin position="93"/>
        <end position="114"/>
    </location>
</feature>
<feature type="domain" description="Heparan-alpha-glucosaminide N-acetyltransferase catalytic" evidence="3">
    <location>
        <begin position="25"/>
        <end position="210"/>
    </location>
</feature>
<organism evidence="4 5">
    <name type="scientific">Microbacterium stercoris</name>
    <dbReference type="NCBI Taxonomy" id="2820289"/>
    <lineage>
        <taxon>Bacteria</taxon>
        <taxon>Bacillati</taxon>
        <taxon>Actinomycetota</taxon>
        <taxon>Actinomycetes</taxon>
        <taxon>Micrococcales</taxon>
        <taxon>Microbacteriaceae</taxon>
        <taxon>Microbacterium</taxon>
    </lineage>
</organism>
<keyword evidence="1" id="KW-0472">Membrane</keyword>
<proteinExistence type="predicted"/>
<feature type="transmembrane region" description="Helical" evidence="1">
    <location>
        <begin position="257"/>
        <end position="276"/>
    </location>
</feature>
<gene>
    <name evidence="4" type="ORF">J5V96_07680</name>
</gene>
<feature type="transmembrane region" description="Helical" evidence="1">
    <location>
        <begin position="288"/>
        <end position="307"/>
    </location>
</feature>
<evidence type="ECO:0000313" key="4">
    <source>
        <dbReference type="EMBL" id="MBO3663391.1"/>
    </source>
</evidence>
<dbReference type="Proteomes" id="UP000680132">
    <property type="component" value="Unassembled WGS sequence"/>
</dbReference>
<dbReference type="InterPro" id="IPR012429">
    <property type="entry name" value="HGSNAT_cat"/>
</dbReference>
<reference evidence="4" key="1">
    <citation type="submission" date="2021-03" db="EMBL/GenBank/DDBJ databases">
        <title>Microbacterium sp. nov., a novel actinobacterium isolated from cow dung.</title>
        <authorList>
            <person name="Zhang L."/>
        </authorList>
    </citation>
    <scope>NUCLEOTIDE SEQUENCE</scope>
    <source>
        <strain evidence="4">NEAU-LLB</strain>
    </source>
</reference>
<dbReference type="Pfam" id="PF07786">
    <property type="entry name" value="HGSNAT_cat"/>
    <property type="match status" value="1"/>
</dbReference>
<evidence type="ECO:0000259" key="3">
    <source>
        <dbReference type="Pfam" id="PF07786"/>
    </source>
</evidence>
<evidence type="ECO:0000259" key="2">
    <source>
        <dbReference type="Pfam" id="PF04235"/>
    </source>
</evidence>
<sequence>MAAASGLTARIRSRLARLDGRGREPGVDLARGLAVFGMFAAHLLTTLPFDWAHPETWTDLVNGRSSILFATLAGVSLALVTGRTEPLSGTALAWARVRISLRAVCIWVIGYLLILLNTPVLVILPAYAILFLLALPLLRVPPVWLFAVAGLISVTMPFAVHAIDAAGHDGEIAQGVVLLLGWDYPFLLWAAYLIAGLGIGRIAFSRPLTALILATCGAFLAVVGYGIIGAAALLWPADPLWGAVLSSGAHSNGIGEAVGSGGVAIAIIALCALLCRTPVRWIVLPVRAVGAMPLTAYSAQLVAWAILQPPAGAYGSDLAAFRALEPFWPLTIATLVGCTLWTLLVGRGPLEWLIARIAGIGFAASASGSPDAAR</sequence>